<evidence type="ECO:0000313" key="9">
    <source>
        <dbReference type="Proteomes" id="UP001595699"/>
    </source>
</evidence>
<dbReference type="Gene3D" id="3.30.930.10">
    <property type="entry name" value="Bira Bifunctional Protein, Domain 2"/>
    <property type="match status" value="1"/>
</dbReference>
<comment type="similarity">
    <text evidence="1">Belongs to the class-II aminoacyl-tRNA synthetase family.</text>
</comment>
<dbReference type="Gene3D" id="3.30.70.380">
    <property type="entry name" value="Ferrodoxin-fold anticodon-binding domain"/>
    <property type="match status" value="1"/>
</dbReference>
<dbReference type="SMART" id="SM00896">
    <property type="entry name" value="FDX-ACB"/>
    <property type="match status" value="1"/>
</dbReference>
<dbReference type="RefSeq" id="WP_205118043.1">
    <property type="nucleotide sequence ID" value="NZ_JAFBCM010000001.1"/>
</dbReference>
<keyword evidence="4" id="KW-0067">ATP-binding</keyword>
<evidence type="ECO:0000256" key="4">
    <source>
        <dbReference type="ARBA" id="ARBA00022840"/>
    </source>
</evidence>
<dbReference type="SUPFAM" id="SSF55681">
    <property type="entry name" value="Class II aaRS and biotin synthetases"/>
    <property type="match status" value="1"/>
</dbReference>
<name>A0ABV7YR84_9ACTN</name>
<dbReference type="PROSITE" id="PS51447">
    <property type="entry name" value="FDX_ACB"/>
    <property type="match status" value="1"/>
</dbReference>
<dbReference type="InterPro" id="IPR002319">
    <property type="entry name" value="Phenylalanyl-tRNA_Synthase"/>
</dbReference>
<evidence type="ECO:0000313" key="8">
    <source>
        <dbReference type="EMBL" id="MFC3766554.1"/>
    </source>
</evidence>
<evidence type="ECO:0000256" key="2">
    <source>
        <dbReference type="ARBA" id="ARBA00022598"/>
    </source>
</evidence>
<proteinExistence type="inferred from homology"/>
<dbReference type="InterPro" id="IPR005121">
    <property type="entry name" value="Fdx_antiC-bd"/>
</dbReference>
<evidence type="ECO:0000256" key="3">
    <source>
        <dbReference type="ARBA" id="ARBA00022741"/>
    </source>
</evidence>
<accession>A0ABV7YR84</accession>
<evidence type="ECO:0000259" key="7">
    <source>
        <dbReference type="PROSITE" id="PS51447"/>
    </source>
</evidence>
<keyword evidence="2" id="KW-0436">Ligase</keyword>
<keyword evidence="6" id="KW-0030">Aminoacyl-tRNA synthetase</keyword>
<dbReference type="Proteomes" id="UP001595699">
    <property type="component" value="Unassembled WGS sequence"/>
</dbReference>
<keyword evidence="9" id="KW-1185">Reference proteome</keyword>
<dbReference type="Pfam" id="PF01409">
    <property type="entry name" value="tRNA-synt_2d"/>
    <property type="match status" value="1"/>
</dbReference>
<dbReference type="InterPro" id="IPR045864">
    <property type="entry name" value="aa-tRNA-synth_II/BPL/LPL"/>
</dbReference>
<dbReference type="EMBL" id="JBHRZH010000056">
    <property type="protein sequence ID" value="MFC3766554.1"/>
    <property type="molecule type" value="Genomic_DNA"/>
</dbReference>
<gene>
    <name evidence="8" type="ORF">ACFOUW_37400</name>
</gene>
<dbReference type="InterPro" id="IPR036690">
    <property type="entry name" value="Fdx_antiC-bd_sf"/>
</dbReference>
<keyword evidence="5" id="KW-0648">Protein biosynthesis</keyword>
<evidence type="ECO:0000256" key="5">
    <source>
        <dbReference type="ARBA" id="ARBA00022917"/>
    </source>
</evidence>
<evidence type="ECO:0000256" key="6">
    <source>
        <dbReference type="ARBA" id="ARBA00023146"/>
    </source>
</evidence>
<keyword evidence="3" id="KW-0547">Nucleotide-binding</keyword>
<organism evidence="8 9">
    <name type="scientific">Tenggerimyces flavus</name>
    <dbReference type="NCBI Taxonomy" id="1708749"/>
    <lineage>
        <taxon>Bacteria</taxon>
        <taxon>Bacillati</taxon>
        <taxon>Actinomycetota</taxon>
        <taxon>Actinomycetes</taxon>
        <taxon>Propionibacteriales</taxon>
        <taxon>Nocardioidaceae</taxon>
        <taxon>Tenggerimyces</taxon>
    </lineage>
</organism>
<dbReference type="SUPFAM" id="SSF54991">
    <property type="entry name" value="Anticodon-binding domain of PheRS"/>
    <property type="match status" value="1"/>
</dbReference>
<reference evidence="9" key="1">
    <citation type="journal article" date="2019" name="Int. J. Syst. Evol. Microbiol.">
        <title>The Global Catalogue of Microorganisms (GCM) 10K type strain sequencing project: providing services to taxonomists for standard genome sequencing and annotation.</title>
        <authorList>
            <consortium name="The Broad Institute Genomics Platform"/>
            <consortium name="The Broad Institute Genome Sequencing Center for Infectious Disease"/>
            <person name="Wu L."/>
            <person name="Ma J."/>
        </authorList>
    </citation>
    <scope>NUCLEOTIDE SEQUENCE [LARGE SCALE GENOMIC DNA]</scope>
    <source>
        <strain evidence="9">CGMCC 4.7241</strain>
    </source>
</reference>
<protein>
    <recommendedName>
        <fullName evidence="7">FDX-ACB domain-containing protein</fullName>
    </recommendedName>
</protein>
<feature type="domain" description="FDX-ACB" evidence="7">
    <location>
        <begin position="268"/>
        <end position="376"/>
    </location>
</feature>
<sequence>MSRYLSSDALARDLAIRDLSDPAQGQHALQVVVDSVTQALAQAWACDTQTGRESPVVSLDDNYELLGYANDAVTRDVRYTRYVDAQHVLRSHSTAMIPAALRALASKANPPHDVLLSYPGMCYRRDSVDWQHTGTPHQLDLWRIKHGTDAPITEADLEDQIARVVTAALPGAPWRTIPAVHPYTTHGREIYAEWNGVWVEIGECGLAAPHVLRKSGLDPDEWTGTAMGMGIDRLVMLRKGIPDIRLLRSTEPRIAGQMLDLSPYKAVSPLPPVRRDLSVVVGPDVEASDELLGDRVRDALGDDADVAETVEVLSETPYEQLPQAAQERLGIQPGQRNVLVRLVLRPVDRTLTDEHANVLRDRVYAALHEGANAEWTAVTA</sequence>
<evidence type="ECO:0000256" key="1">
    <source>
        <dbReference type="ARBA" id="ARBA00008226"/>
    </source>
</evidence>
<comment type="caution">
    <text evidence="8">The sequence shown here is derived from an EMBL/GenBank/DDBJ whole genome shotgun (WGS) entry which is preliminary data.</text>
</comment>